<evidence type="ECO:0000256" key="1">
    <source>
        <dbReference type="ARBA" id="ARBA00004141"/>
    </source>
</evidence>
<dbReference type="Pfam" id="PF00909">
    <property type="entry name" value="Ammonium_transp"/>
    <property type="match status" value="1"/>
</dbReference>
<evidence type="ECO:0000256" key="3">
    <source>
        <dbReference type="ARBA" id="ARBA00022448"/>
    </source>
</evidence>
<dbReference type="GO" id="GO:0097272">
    <property type="term" value="P:ammonium homeostasis"/>
    <property type="evidence" value="ECO:0007669"/>
    <property type="project" value="TreeGrafter"/>
</dbReference>
<feature type="transmembrane region" description="Helical" evidence="8">
    <location>
        <begin position="159"/>
        <end position="178"/>
    </location>
</feature>
<dbReference type="Gene3D" id="1.10.3430.10">
    <property type="entry name" value="Ammonium transporter AmtB like domains"/>
    <property type="match status" value="1"/>
</dbReference>
<feature type="transmembrane region" description="Helical" evidence="8">
    <location>
        <begin position="126"/>
        <end position="147"/>
    </location>
</feature>
<gene>
    <name evidence="11" type="ORF">MSPICULIGERA_LOCUS21964</name>
</gene>
<proteinExistence type="inferred from homology"/>
<name>A0AA36GG39_9BILA</name>
<keyword evidence="12" id="KW-1185">Reference proteome</keyword>
<evidence type="ECO:0000256" key="9">
    <source>
        <dbReference type="SAM" id="MobiDB-lite"/>
    </source>
</evidence>
<feature type="transmembrane region" description="Helical" evidence="8">
    <location>
        <begin position="295"/>
        <end position="313"/>
    </location>
</feature>
<evidence type="ECO:0000256" key="2">
    <source>
        <dbReference type="ARBA" id="ARBA00005887"/>
    </source>
</evidence>
<dbReference type="FunFam" id="1.10.3430.10:FF:000008">
    <property type="entry name" value="Ammonium transporter"/>
    <property type="match status" value="1"/>
</dbReference>
<comment type="similarity">
    <text evidence="2 8">Belongs to the ammonia transporter channel (TC 1.A.11.2) family.</text>
</comment>
<feature type="compositionally biased region" description="Polar residues" evidence="9">
    <location>
        <begin position="512"/>
        <end position="528"/>
    </location>
</feature>
<dbReference type="InterPro" id="IPR001905">
    <property type="entry name" value="Ammonium_transpt"/>
</dbReference>
<feature type="transmembrane region" description="Helical" evidence="8">
    <location>
        <begin position="389"/>
        <end position="418"/>
    </location>
</feature>
<reference evidence="11" key="1">
    <citation type="submission" date="2023-06" db="EMBL/GenBank/DDBJ databases">
        <authorList>
            <person name="Delattre M."/>
        </authorList>
    </citation>
    <scope>NUCLEOTIDE SEQUENCE</scope>
    <source>
        <strain evidence="11">AF72</strain>
    </source>
</reference>
<dbReference type="GO" id="GO:0005886">
    <property type="term" value="C:plasma membrane"/>
    <property type="evidence" value="ECO:0007669"/>
    <property type="project" value="UniProtKB-SubCell"/>
</dbReference>
<dbReference type="InterPro" id="IPR029020">
    <property type="entry name" value="Ammonium/urea_transptr"/>
</dbReference>
<feature type="transmembrane region" description="Helical" evidence="8">
    <location>
        <begin position="38"/>
        <end position="58"/>
    </location>
</feature>
<evidence type="ECO:0000256" key="4">
    <source>
        <dbReference type="ARBA" id="ARBA00022692"/>
    </source>
</evidence>
<evidence type="ECO:0000256" key="6">
    <source>
        <dbReference type="ARBA" id="ARBA00023136"/>
    </source>
</evidence>
<evidence type="ECO:0000259" key="10">
    <source>
        <dbReference type="Pfam" id="PF00909"/>
    </source>
</evidence>
<feature type="transmembrane region" description="Helical" evidence="8">
    <location>
        <begin position="79"/>
        <end position="101"/>
    </location>
</feature>
<comment type="caution">
    <text evidence="11">The sequence shown here is derived from an EMBL/GenBank/DDBJ whole genome shotgun (WGS) entry which is preliminary data.</text>
</comment>
<feature type="region of interest" description="Disordered" evidence="9">
    <location>
        <begin position="495"/>
        <end position="539"/>
    </location>
</feature>
<dbReference type="Proteomes" id="UP001177023">
    <property type="component" value="Unassembled WGS sequence"/>
</dbReference>
<dbReference type="EMBL" id="CATQJA010002665">
    <property type="protein sequence ID" value="CAJ0583896.1"/>
    <property type="molecule type" value="Genomic_DNA"/>
</dbReference>
<keyword evidence="4 8" id="KW-0812">Transmembrane</keyword>
<dbReference type="SUPFAM" id="SSF111352">
    <property type="entry name" value="Ammonium transporter"/>
    <property type="match status" value="1"/>
</dbReference>
<feature type="transmembrane region" description="Helical" evidence="8">
    <location>
        <begin position="190"/>
        <end position="213"/>
    </location>
</feature>
<feature type="domain" description="Ammonium transporter AmtB-like" evidence="10">
    <location>
        <begin position="39"/>
        <end position="444"/>
    </location>
</feature>
<feature type="transmembrane region" description="Helical" evidence="8">
    <location>
        <begin position="351"/>
        <end position="369"/>
    </location>
</feature>
<keyword evidence="5 8" id="KW-1133">Transmembrane helix</keyword>
<evidence type="ECO:0000256" key="5">
    <source>
        <dbReference type="ARBA" id="ARBA00022989"/>
    </source>
</evidence>
<dbReference type="NCBIfam" id="TIGR00836">
    <property type="entry name" value="amt"/>
    <property type="match status" value="1"/>
</dbReference>
<dbReference type="GO" id="GO:0008519">
    <property type="term" value="F:ammonium channel activity"/>
    <property type="evidence" value="ECO:0007669"/>
    <property type="project" value="InterPro"/>
</dbReference>
<organism evidence="11 12">
    <name type="scientific">Mesorhabditis spiculigera</name>
    <dbReference type="NCBI Taxonomy" id="96644"/>
    <lineage>
        <taxon>Eukaryota</taxon>
        <taxon>Metazoa</taxon>
        <taxon>Ecdysozoa</taxon>
        <taxon>Nematoda</taxon>
        <taxon>Chromadorea</taxon>
        <taxon>Rhabditida</taxon>
        <taxon>Rhabditina</taxon>
        <taxon>Rhabditomorpha</taxon>
        <taxon>Rhabditoidea</taxon>
        <taxon>Rhabditidae</taxon>
        <taxon>Mesorhabditinae</taxon>
        <taxon>Mesorhabditis</taxon>
    </lineage>
</organism>
<evidence type="ECO:0000313" key="12">
    <source>
        <dbReference type="Proteomes" id="UP001177023"/>
    </source>
</evidence>
<dbReference type="InterPro" id="IPR024041">
    <property type="entry name" value="NH4_transpt_AmtB-like_dom"/>
</dbReference>
<feature type="transmembrane region" description="Helical" evidence="8">
    <location>
        <begin position="268"/>
        <end position="288"/>
    </location>
</feature>
<feature type="transmembrane region" description="Helical" evidence="8">
    <location>
        <begin position="234"/>
        <end position="256"/>
    </location>
</feature>
<keyword evidence="7 8" id="KW-0924">Ammonia transport</keyword>
<dbReference type="AlphaFoldDB" id="A0AA36GG39"/>
<comment type="subcellular location">
    <subcellularLocation>
        <location evidence="8">Cell membrane</location>
        <topology evidence="8">Multi-pass membrane protein</topology>
    </subcellularLocation>
    <subcellularLocation>
        <location evidence="1">Membrane</location>
        <topology evidence="1">Multi-pass membrane protein</topology>
    </subcellularLocation>
</comment>
<keyword evidence="3 8" id="KW-0813">Transport</keyword>
<protein>
    <recommendedName>
        <fullName evidence="8">Ammonium transporter</fullName>
    </recommendedName>
</protein>
<feature type="transmembrane region" description="Helical" evidence="8">
    <location>
        <begin position="319"/>
        <end position="339"/>
    </location>
</feature>
<accession>A0AA36GG39</accession>
<evidence type="ECO:0000256" key="8">
    <source>
        <dbReference type="RuleBase" id="RU362002"/>
    </source>
</evidence>
<sequence length="539" mass="58330">MKFEFSHAIKRGSLSQFDHHNSGQPWSAQVDKEYQDDAVWIISSSFLIFTMHSGFGLLESGNVSAKDEVNIMVKNVVDVVCGGLAYWAVGFGLSFGSGGWWDNPIIGFGQFFYDPANLNAPIDDEAWAYAVFLFQMSLATTASTIVSGAVAERAKLKSYILLGILVTLAQALPAHWVWDKRGFFNMLGVVDYAGCSCNHLVGGIIGLVATVYLKPRRNRFIEDSVHQMSSPGNALLGTFLLWWGWFGINTGCVWGVSEGRWRLGGRAAVASIMTSIGGGAIATVISYIHSDKLRVQYLINGVLSSLVSITAFAPIAQPWHAVIVGSISASLSIAILPVLERFHVDDPVGVVPIHLVSSIWGMLAVGIFAKRDHYVAEGLLYDGLLYGGGVKLLAIQTCCVLVIIGYCTVAGYFILACIENSPLGLRVSDYEEELGADATEHGLTGANISRYVVEKPLNVRTLSTVTKAVARWKTQTRQQSRATRMMNLKKLHEKRLALGSPANSDSRRTPRPSGSSQSPNAPSTSQAPPTIDAKVKGAE</sequence>
<dbReference type="PANTHER" id="PTHR11730">
    <property type="entry name" value="AMMONIUM TRANSPORTER"/>
    <property type="match status" value="1"/>
</dbReference>
<keyword evidence="6 8" id="KW-0472">Membrane</keyword>
<feature type="non-terminal residue" evidence="11">
    <location>
        <position position="539"/>
    </location>
</feature>
<evidence type="ECO:0000256" key="7">
    <source>
        <dbReference type="ARBA" id="ARBA00023177"/>
    </source>
</evidence>
<evidence type="ECO:0000313" key="11">
    <source>
        <dbReference type="EMBL" id="CAJ0583896.1"/>
    </source>
</evidence>
<dbReference type="PANTHER" id="PTHR11730:SF29">
    <property type="entry name" value="AMMONIUM TRANSPORTER 3-RELATED"/>
    <property type="match status" value="1"/>
</dbReference>